<keyword evidence="2" id="KW-1185">Reference proteome</keyword>
<dbReference type="EMBL" id="AVOT02014560">
    <property type="protein sequence ID" value="MBW0498093.1"/>
    <property type="molecule type" value="Genomic_DNA"/>
</dbReference>
<organism evidence="1 2">
    <name type="scientific">Austropuccinia psidii MF-1</name>
    <dbReference type="NCBI Taxonomy" id="1389203"/>
    <lineage>
        <taxon>Eukaryota</taxon>
        <taxon>Fungi</taxon>
        <taxon>Dikarya</taxon>
        <taxon>Basidiomycota</taxon>
        <taxon>Pucciniomycotina</taxon>
        <taxon>Pucciniomycetes</taxon>
        <taxon>Pucciniales</taxon>
        <taxon>Sphaerophragmiaceae</taxon>
        <taxon>Austropuccinia</taxon>
    </lineage>
</organism>
<reference evidence="1" key="1">
    <citation type="submission" date="2021-03" db="EMBL/GenBank/DDBJ databases">
        <title>Draft genome sequence of rust myrtle Austropuccinia psidii MF-1, a brazilian biotype.</title>
        <authorList>
            <person name="Quecine M.C."/>
            <person name="Pachon D.M.R."/>
            <person name="Bonatelli M.L."/>
            <person name="Correr F.H."/>
            <person name="Franceschini L.M."/>
            <person name="Leite T.F."/>
            <person name="Margarido G.R.A."/>
            <person name="Almeida C.A."/>
            <person name="Ferrarezi J.A."/>
            <person name="Labate C.A."/>
        </authorList>
    </citation>
    <scope>NUCLEOTIDE SEQUENCE</scope>
    <source>
        <strain evidence="1">MF-1</strain>
    </source>
</reference>
<evidence type="ECO:0000313" key="1">
    <source>
        <dbReference type="EMBL" id="MBW0498093.1"/>
    </source>
</evidence>
<evidence type="ECO:0000313" key="2">
    <source>
        <dbReference type="Proteomes" id="UP000765509"/>
    </source>
</evidence>
<dbReference type="Proteomes" id="UP000765509">
    <property type="component" value="Unassembled WGS sequence"/>
</dbReference>
<proteinExistence type="predicted"/>
<protein>
    <submittedName>
        <fullName evidence="1">Uncharacterized protein</fullName>
    </submittedName>
</protein>
<comment type="caution">
    <text evidence="1">The sequence shown here is derived from an EMBL/GenBank/DDBJ whole genome shotgun (WGS) entry which is preliminary data.</text>
</comment>
<gene>
    <name evidence="1" type="ORF">O181_037808</name>
</gene>
<sequence length="134" mass="15706">MSDMLFLRFGKDHNVIQINHNKNIKKILENIIDKILKRGRSIGEPKWHNQVLITAIFSSKSCQMVITLLDSENFLCTTQINPGEDERTIKDIKELINRRDRMLVPPSNRIEFSVINIQTEATIYLFKKEDRCSF</sequence>
<dbReference type="AlphaFoldDB" id="A0A9Q3DA86"/>
<name>A0A9Q3DA86_9BASI</name>
<accession>A0A9Q3DA86</accession>